<dbReference type="EMBL" id="AJWJ01000739">
    <property type="protein sequence ID" value="KAF2069128.1"/>
    <property type="molecule type" value="Genomic_DNA"/>
</dbReference>
<keyword evidence="1" id="KW-0677">Repeat</keyword>
<name>A0A8J4PLE3_9MYCE</name>
<evidence type="ECO:0008006" key="4">
    <source>
        <dbReference type="Google" id="ProtNLM"/>
    </source>
</evidence>
<reference evidence="2" key="1">
    <citation type="submission" date="2020-01" db="EMBL/GenBank/DDBJ databases">
        <title>Development of genomics and gene disruption for Polysphondylium violaceum indicates a role for the polyketide synthase stlB in stalk morphogenesis.</title>
        <authorList>
            <person name="Narita B."/>
            <person name="Kawabe Y."/>
            <person name="Kin K."/>
            <person name="Saito T."/>
            <person name="Gibbs R."/>
            <person name="Kuspa A."/>
            <person name="Muzny D."/>
            <person name="Queller D."/>
            <person name="Richards S."/>
            <person name="Strassman J."/>
            <person name="Sucgang R."/>
            <person name="Worley K."/>
            <person name="Schaap P."/>
        </authorList>
    </citation>
    <scope>NUCLEOTIDE SEQUENCE</scope>
    <source>
        <strain evidence="2">QSvi11</strain>
    </source>
</reference>
<dbReference type="Proteomes" id="UP000695562">
    <property type="component" value="Unassembled WGS sequence"/>
</dbReference>
<dbReference type="Pfam" id="PF05725">
    <property type="entry name" value="FNIP"/>
    <property type="match status" value="1"/>
</dbReference>
<organism evidence="2 3">
    <name type="scientific">Polysphondylium violaceum</name>
    <dbReference type="NCBI Taxonomy" id="133409"/>
    <lineage>
        <taxon>Eukaryota</taxon>
        <taxon>Amoebozoa</taxon>
        <taxon>Evosea</taxon>
        <taxon>Eumycetozoa</taxon>
        <taxon>Dictyostelia</taxon>
        <taxon>Dictyosteliales</taxon>
        <taxon>Dictyosteliaceae</taxon>
        <taxon>Polysphondylium</taxon>
    </lineage>
</organism>
<comment type="caution">
    <text evidence="2">The sequence shown here is derived from an EMBL/GenBank/DDBJ whole genome shotgun (WGS) entry which is preliminary data.</text>
</comment>
<gene>
    <name evidence="2" type="ORF">CYY_009553</name>
</gene>
<dbReference type="InterPro" id="IPR008615">
    <property type="entry name" value="FNIP"/>
</dbReference>
<evidence type="ECO:0000313" key="3">
    <source>
        <dbReference type="Proteomes" id="UP000695562"/>
    </source>
</evidence>
<dbReference type="InterPro" id="IPR051251">
    <property type="entry name" value="STK_FNIP-Repeat"/>
</dbReference>
<dbReference type="PANTHER" id="PTHR32134">
    <property type="entry name" value="FNIP REPEAT-CONTAINING PROTEIN"/>
    <property type="match status" value="1"/>
</dbReference>
<evidence type="ECO:0000313" key="2">
    <source>
        <dbReference type="EMBL" id="KAF2069128.1"/>
    </source>
</evidence>
<sequence>MFFKKHNNILFFSIWRDKYIRRTISNNRLKNKVIPLGVGYLERNHEYFELLDRSSFNILLEIVLDNIELQSLIKSEYSSLIDSLNIDLCKAEHVKMWDQTVIFKLPFYLKRITLTTSLETRFDLKCLPNTLEYLSIALRKINVVGDLAPGTALKTLILHDCPANYLARLLMPTLEHLVLDSFQGELVLDTLPSNLKTLAVNHGRAPIGTPPDSLTDLRMNERPIEALVNITAPNKIYPNVVAKVDTPASFELVSQLKWLTHIIISNATVVGTNRIPSHIRKLVFNQYNLPLPLNLLPRGLVSLEMGMFNQTLVKKAFPAHLKTLILPHFNTPVEKGVFPVALESLSVAACLYPLDLPPQLKEITLTHLCVLPPNPPRTLKTLIVKGGRGGEIDIPKNSIPPFISTLILQGEIKVDSFHLPLPTIRAIHFQRTTSIRLSLPTELIPPSVTDLSIDNHICISPMIPNSVEKLLITEFSNRCNLPASLKRLDITASDFVYEPYVGHYIPINLTQVKENLRSSIKNPSCTIKINGIFYQ</sequence>
<keyword evidence="3" id="KW-1185">Reference proteome</keyword>
<accession>A0A8J4PLE3</accession>
<dbReference type="PANTHER" id="PTHR32134:SF169">
    <property type="entry name" value="FNIP REPEAT-CONTAINING PROTEIN-RELATED"/>
    <property type="match status" value="1"/>
</dbReference>
<dbReference type="OrthoDB" id="1055097at2759"/>
<dbReference type="AlphaFoldDB" id="A0A8J4PLE3"/>
<protein>
    <recommendedName>
        <fullName evidence="4">FNIP repeat-containing protein</fullName>
    </recommendedName>
</protein>
<proteinExistence type="predicted"/>
<evidence type="ECO:0000256" key="1">
    <source>
        <dbReference type="ARBA" id="ARBA00022737"/>
    </source>
</evidence>